<dbReference type="RefSeq" id="WP_328850811.1">
    <property type="nucleotide sequence ID" value="NZ_CP108084.1"/>
</dbReference>
<organism evidence="1 2">
    <name type="scientific">Micromonospora globbae</name>
    <dbReference type="NCBI Taxonomy" id="1894969"/>
    <lineage>
        <taxon>Bacteria</taxon>
        <taxon>Bacillati</taxon>
        <taxon>Actinomycetota</taxon>
        <taxon>Actinomycetes</taxon>
        <taxon>Micromonosporales</taxon>
        <taxon>Micromonosporaceae</taxon>
        <taxon>Micromonospora</taxon>
    </lineage>
</organism>
<evidence type="ECO:0000313" key="2">
    <source>
        <dbReference type="Proteomes" id="UP001432190"/>
    </source>
</evidence>
<keyword evidence="2" id="KW-1185">Reference proteome</keyword>
<accession>A0ABZ1S3B9</accession>
<sequence>MDLGAIGNAAWQHFPEAREDIKELLCDELQRAIDEDETPKPVDDYEYVIHAIGPTIFHKLGVVDIDQDLVERFCLFCRDVLKYSGPDRLSVSYTFNMYVLDSLNSRSIVDVVRRTDPELVELVTRRYPGRWAEND</sequence>
<name>A0ABZ1S3B9_9ACTN</name>
<dbReference type="Proteomes" id="UP001432190">
    <property type="component" value="Chromosome"/>
</dbReference>
<reference evidence="1" key="1">
    <citation type="submission" date="2022-10" db="EMBL/GenBank/DDBJ databases">
        <title>The complete genomes of actinobacterial strains from the NBC collection.</title>
        <authorList>
            <person name="Joergensen T.S."/>
            <person name="Alvarez Arevalo M."/>
            <person name="Sterndorff E.B."/>
            <person name="Faurdal D."/>
            <person name="Vuksanovic O."/>
            <person name="Mourched A.-S."/>
            <person name="Charusanti P."/>
            <person name="Shaw S."/>
            <person name="Blin K."/>
            <person name="Weber T."/>
        </authorList>
    </citation>
    <scope>NUCLEOTIDE SEQUENCE</scope>
    <source>
        <strain evidence="1">NBC_00256</strain>
    </source>
</reference>
<protein>
    <recommendedName>
        <fullName evidence="3">Macro domain-containing protein</fullName>
    </recommendedName>
</protein>
<evidence type="ECO:0000313" key="1">
    <source>
        <dbReference type="EMBL" id="WUP48228.1"/>
    </source>
</evidence>
<evidence type="ECO:0008006" key="3">
    <source>
        <dbReference type="Google" id="ProtNLM"/>
    </source>
</evidence>
<gene>
    <name evidence="1" type="ORF">OG994_21810</name>
</gene>
<dbReference type="EMBL" id="CP108084">
    <property type="protein sequence ID" value="WUP48228.1"/>
    <property type="molecule type" value="Genomic_DNA"/>
</dbReference>
<proteinExistence type="predicted"/>